<accession>A0A644TQ38</accession>
<gene>
    <name evidence="2" type="primary">spoIIAB_4</name>
    <name evidence="2" type="ORF">SDC9_13474</name>
</gene>
<protein>
    <submittedName>
        <fullName evidence="2">Anti-sigma F factor</fullName>
        <ecNumber evidence="2">2.7.11.1</ecNumber>
    </submittedName>
</protein>
<name>A0A644TQ38_9ZZZZ</name>
<dbReference type="InterPro" id="IPR003594">
    <property type="entry name" value="HATPase_dom"/>
</dbReference>
<reference evidence="2" key="1">
    <citation type="submission" date="2019-08" db="EMBL/GenBank/DDBJ databases">
        <authorList>
            <person name="Kucharzyk K."/>
            <person name="Murdoch R.W."/>
            <person name="Higgins S."/>
            <person name="Loffler F."/>
        </authorList>
    </citation>
    <scope>NUCLEOTIDE SEQUENCE</scope>
</reference>
<dbReference type="EC" id="2.7.11.1" evidence="2"/>
<dbReference type="EMBL" id="VSSQ01000038">
    <property type="protein sequence ID" value="MPL67771.1"/>
    <property type="molecule type" value="Genomic_DNA"/>
</dbReference>
<sequence length="134" mass="14237">MDFSAAGKASTEAKRFLARLGLDQNLVKRIAIAMYEGEMNIAIHGGGGSAELEISTDKVEILFQDKGPGIADLELAMTEGYSTASEEVRSMGFGAGMGMPNMKRNADSMIVDSEPGAGTRISLMFNLSKTGPER</sequence>
<dbReference type="SUPFAM" id="SSF55874">
    <property type="entry name" value="ATPase domain of HSP90 chaperone/DNA topoisomerase II/histidine kinase"/>
    <property type="match status" value="1"/>
</dbReference>
<dbReference type="Pfam" id="PF02518">
    <property type="entry name" value="HATPase_c"/>
    <property type="match status" value="1"/>
</dbReference>
<evidence type="ECO:0000259" key="1">
    <source>
        <dbReference type="Pfam" id="PF02518"/>
    </source>
</evidence>
<keyword evidence="2" id="KW-0808">Transferase</keyword>
<dbReference type="GO" id="GO:0004674">
    <property type="term" value="F:protein serine/threonine kinase activity"/>
    <property type="evidence" value="ECO:0007669"/>
    <property type="project" value="UniProtKB-EC"/>
</dbReference>
<proteinExistence type="predicted"/>
<organism evidence="2">
    <name type="scientific">bioreactor metagenome</name>
    <dbReference type="NCBI Taxonomy" id="1076179"/>
    <lineage>
        <taxon>unclassified sequences</taxon>
        <taxon>metagenomes</taxon>
        <taxon>ecological metagenomes</taxon>
    </lineage>
</organism>
<feature type="domain" description="Histidine kinase/HSP90-like ATPase" evidence="1">
    <location>
        <begin position="40"/>
        <end position="127"/>
    </location>
</feature>
<dbReference type="InterPro" id="IPR036890">
    <property type="entry name" value="HATPase_C_sf"/>
</dbReference>
<dbReference type="AlphaFoldDB" id="A0A644TQ38"/>
<evidence type="ECO:0000313" key="2">
    <source>
        <dbReference type="EMBL" id="MPL67771.1"/>
    </source>
</evidence>
<dbReference type="Gene3D" id="3.30.565.10">
    <property type="entry name" value="Histidine kinase-like ATPase, C-terminal domain"/>
    <property type="match status" value="1"/>
</dbReference>
<comment type="caution">
    <text evidence="2">The sequence shown here is derived from an EMBL/GenBank/DDBJ whole genome shotgun (WGS) entry which is preliminary data.</text>
</comment>